<reference evidence="1 2" key="1">
    <citation type="submission" date="2006-02" db="EMBL/GenBank/DDBJ databases">
        <authorList>
            <person name="Amann R."/>
            <person name="Ferriera S."/>
            <person name="Johnson J."/>
            <person name="Kravitz S."/>
            <person name="Halpern A."/>
            <person name="Remington K."/>
            <person name="Beeson K."/>
            <person name="Tran B."/>
            <person name="Rogers Y.-H."/>
            <person name="Friedman R."/>
            <person name="Venter J.C."/>
        </authorList>
    </citation>
    <scope>NUCLEOTIDE SEQUENCE [LARGE SCALE GENOMIC DNA]</scope>
    <source>
        <strain evidence="1 2">DSM 3645</strain>
    </source>
</reference>
<gene>
    <name evidence="1" type="ORF">DSM3645_07540</name>
</gene>
<evidence type="ECO:0000313" key="2">
    <source>
        <dbReference type="Proteomes" id="UP000004358"/>
    </source>
</evidence>
<accession>A3ZXS9</accession>
<sequence>MSFKKSRLAFLGQAAFFVLRAILAVVANWPFIR</sequence>
<comment type="caution">
    <text evidence="1">The sequence shown here is derived from an EMBL/GenBank/DDBJ whole genome shotgun (WGS) entry which is preliminary data.</text>
</comment>
<name>A3ZXS9_9BACT</name>
<proteinExistence type="predicted"/>
<dbReference type="AlphaFoldDB" id="A3ZXS9"/>
<dbReference type="Proteomes" id="UP000004358">
    <property type="component" value="Unassembled WGS sequence"/>
</dbReference>
<evidence type="ECO:0000313" key="1">
    <source>
        <dbReference type="EMBL" id="EAQ78627.1"/>
    </source>
</evidence>
<dbReference type="STRING" id="314230.DSM3645_07540"/>
<dbReference type="EMBL" id="AANZ01000019">
    <property type="protein sequence ID" value="EAQ78627.1"/>
    <property type="molecule type" value="Genomic_DNA"/>
</dbReference>
<dbReference type="HOGENOM" id="CLU_3380765_0_0_0"/>
<protein>
    <submittedName>
        <fullName evidence="1">Uncharacterized protein</fullName>
    </submittedName>
</protein>
<organism evidence="1 2">
    <name type="scientific">Blastopirellula marina DSM 3645</name>
    <dbReference type="NCBI Taxonomy" id="314230"/>
    <lineage>
        <taxon>Bacteria</taxon>
        <taxon>Pseudomonadati</taxon>
        <taxon>Planctomycetota</taxon>
        <taxon>Planctomycetia</taxon>
        <taxon>Pirellulales</taxon>
        <taxon>Pirellulaceae</taxon>
        <taxon>Blastopirellula</taxon>
    </lineage>
</organism>